<dbReference type="EMBL" id="CP077715">
    <property type="protein sequence ID" value="QXJ30667.1"/>
    <property type="molecule type" value="Genomic_DNA"/>
</dbReference>
<dbReference type="EMBL" id="CP077713">
    <property type="protein sequence ID" value="QXJ33695.1"/>
    <property type="molecule type" value="Genomic_DNA"/>
</dbReference>
<accession>A0A8F5BSI7</accession>
<dbReference type="RefSeq" id="WP_218259112.1">
    <property type="nucleotide sequence ID" value="NZ_CP077713.1"/>
</dbReference>
<keyword evidence="4" id="KW-1185">Reference proteome</keyword>
<protein>
    <recommendedName>
        <fullName evidence="5">Polymerase nucleotidyl transferase domain-containing protein</fullName>
    </recommendedName>
</protein>
<gene>
    <name evidence="1" type="ORF">J5U21_00316</name>
    <name evidence="2" type="ORF">J5U22_00240</name>
</gene>
<sequence>MNKVVEGYFLKYKNVIWSVKGCYHPDGYAVALPRLVDGIKIKRLNDALEIVRSKFSNLLKYVDEIGFSVPLVPLNESEILDPFNFKIFDNKLREFLSFFDREVGITGSYLYLGKGNDMDLLSFKPEHYHMLEELRKKGITRPLLTVEDSEIETLDYSSFKLLKSKRVLEGTFEGQGYTFKIVQCEEFGQVREIKEFDGHIRIAKLIKPFTLPVKYLAINDSGKEYILTSFRIRFTELSPNTIMYIKGKILVREKFDDLDLDIAEVVKLKSS</sequence>
<dbReference type="Proteomes" id="UP000693941">
    <property type="component" value="Chromosome"/>
</dbReference>
<evidence type="ECO:0000313" key="4">
    <source>
        <dbReference type="Proteomes" id="UP000694036"/>
    </source>
</evidence>
<reference evidence="1 4" key="1">
    <citation type="journal article" date="2021" name="Environ. Microbiol.">
        <title>New insights into the diversity and evolution of the archaeal mobilome from three complete genomes of Saccharolobus shibatae.</title>
        <authorList>
            <person name="Medvedeva S."/>
            <person name="Brandt D."/>
            <person name="Cvirkaite-Krupovic V."/>
            <person name="Liu Y."/>
            <person name="Severinov K."/>
            <person name="Ishino S."/>
            <person name="Ishino Y."/>
            <person name="Prangishvili D."/>
            <person name="Kalinowski J."/>
            <person name="Krupovic M."/>
        </authorList>
    </citation>
    <scope>NUCLEOTIDE SEQUENCE</scope>
    <source>
        <strain evidence="1">BEU9</strain>
        <strain evidence="2 4">S38A</strain>
    </source>
</reference>
<dbReference type="Proteomes" id="UP000694036">
    <property type="component" value="Chromosome"/>
</dbReference>
<dbReference type="AlphaFoldDB" id="A0A8F5BSI7"/>
<dbReference type="GeneID" id="65558872"/>
<evidence type="ECO:0000313" key="3">
    <source>
        <dbReference type="Proteomes" id="UP000693941"/>
    </source>
</evidence>
<name>A0A8F5BSI7_9CREN</name>
<organism evidence="1 3">
    <name type="scientific">Saccharolobus shibatae</name>
    <dbReference type="NCBI Taxonomy" id="2286"/>
    <lineage>
        <taxon>Archaea</taxon>
        <taxon>Thermoproteota</taxon>
        <taxon>Thermoprotei</taxon>
        <taxon>Sulfolobales</taxon>
        <taxon>Sulfolobaceae</taxon>
        <taxon>Saccharolobus</taxon>
    </lineage>
</organism>
<evidence type="ECO:0000313" key="2">
    <source>
        <dbReference type="EMBL" id="QXJ33695.1"/>
    </source>
</evidence>
<proteinExistence type="predicted"/>
<evidence type="ECO:0000313" key="1">
    <source>
        <dbReference type="EMBL" id="QXJ30667.1"/>
    </source>
</evidence>
<evidence type="ECO:0008006" key="5">
    <source>
        <dbReference type="Google" id="ProtNLM"/>
    </source>
</evidence>